<reference evidence="5" key="1">
    <citation type="submission" date="2022-04" db="EMBL/GenBank/DDBJ databases">
        <title>Mucilaginibacter sp. RS28 isolated from freshwater.</title>
        <authorList>
            <person name="Ko S.-R."/>
        </authorList>
    </citation>
    <scope>NUCLEOTIDE SEQUENCE</scope>
    <source>
        <strain evidence="5">RS28</strain>
    </source>
</reference>
<gene>
    <name evidence="5" type="ORF">MUY27_11210</name>
</gene>
<evidence type="ECO:0000256" key="3">
    <source>
        <dbReference type="SAM" id="SignalP"/>
    </source>
</evidence>
<evidence type="ECO:0000256" key="1">
    <source>
        <dbReference type="ARBA" id="ARBA00004370"/>
    </source>
</evidence>
<dbReference type="Gene3D" id="2.40.160.50">
    <property type="entry name" value="membrane protein fhac: a member of the omp85/tpsb transporter family"/>
    <property type="match status" value="1"/>
</dbReference>
<keyword evidence="2" id="KW-0472">Membrane</keyword>
<keyword evidence="6" id="KW-1185">Reference proteome</keyword>
<dbReference type="GO" id="GO:0019867">
    <property type="term" value="C:outer membrane"/>
    <property type="evidence" value="ECO:0007669"/>
    <property type="project" value="InterPro"/>
</dbReference>
<evidence type="ECO:0000313" key="5">
    <source>
        <dbReference type="EMBL" id="MCJ8210277.1"/>
    </source>
</evidence>
<keyword evidence="3" id="KW-0732">Signal</keyword>
<organism evidence="5 6">
    <name type="scientific">Mucilaginibacter straminoryzae</name>
    <dbReference type="NCBI Taxonomy" id="2932774"/>
    <lineage>
        <taxon>Bacteria</taxon>
        <taxon>Pseudomonadati</taxon>
        <taxon>Bacteroidota</taxon>
        <taxon>Sphingobacteriia</taxon>
        <taxon>Sphingobacteriales</taxon>
        <taxon>Sphingobacteriaceae</taxon>
        <taxon>Mucilaginibacter</taxon>
    </lineage>
</organism>
<name>A0A9X1X309_9SPHI</name>
<feature type="domain" description="Bacterial surface antigen (D15)" evidence="4">
    <location>
        <begin position="143"/>
        <end position="358"/>
    </location>
</feature>
<dbReference type="Pfam" id="PF01103">
    <property type="entry name" value="Omp85"/>
    <property type="match status" value="1"/>
</dbReference>
<evidence type="ECO:0000313" key="6">
    <source>
        <dbReference type="Proteomes" id="UP001139450"/>
    </source>
</evidence>
<dbReference type="Proteomes" id="UP001139450">
    <property type="component" value="Unassembled WGS sequence"/>
</dbReference>
<dbReference type="EMBL" id="JALJEJ010000004">
    <property type="protein sequence ID" value="MCJ8210277.1"/>
    <property type="molecule type" value="Genomic_DNA"/>
</dbReference>
<evidence type="ECO:0000256" key="2">
    <source>
        <dbReference type="ARBA" id="ARBA00023136"/>
    </source>
</evidence>
<protein>
    <submittedName>
        <fullName evidence="5">Outer membrane protein assembly factor</fullName>
    </submittedName>
</protein>
<evidence type="ECO:0000259" key="4">
    <source>
        <dbReference type="Pfam" id="PF01103"/>
    </source>
</evidence>
<feature type="chain" id="PRO_5040818026" evidence="3">
    <location>
        <begin position="20"/>
        <end position="404"/>
    </location>
</feature>
<sequence>MKKLFTCFSLLLLPFMLFAQKHNPFGINSEEDTVGKKDLVDLIKSRFNFSSKSATDMKESNKEVYFSFLPGSSSIPGGGRALITTTTASFYAGDRTETNISSVTFAPYWNFKGRFGLPLRSELWLSHNDWVLQGDTRFLEYPQYTWGVNANPTDDRKLMVDYKYVRFYQSLLRRVTDYFFAGVGYNLDYHAAISTDEVGLKQFSGYNFGTGKASTLSAGITFNLLYDTRNNALNPLPGCYSNLVYRYNSPTFGSNTQWQSLYADVRKYIPLSKTGGKNMLALWSYYWTTLNKGVPYLDLPSIGWDFYNRSGRGIEQNKYRGESLAYLEAEYRRDITRNGLVGFVLFANATSVSEPNNHLLKYLHPAGGGGLRLKFCKQSNTNIAIDYAVSKGNSTVIIGLGEAF</sequence>
<dbReference type="RefSeq" id="WP_245130113.1">
    <property type="nucleotide sequence ID" value="NZ_JALJEJ010000004.1"/>
</dbReference>
<accession>A0A9X1X309</accession>
<dbReference type="InterPro" id="IPR000184">
    <property type="entry name" value="Bac_surfAg_D15"/>
</dbReference>
<proteinExistence type="predicted"/>
<dbReference type="AlphaFoldDB" id="A0A9X1X309"/>
<feature type="signal peptide" evidence="3">
    <location>
        <begin position="1"/>
        <end position="19"/>
    </location>
</feature>
<comment type="caution">
    <text evidence="5">The sequence shown here is derived from an EMBL/GenBank/DDBJ whole genome shotgun (WGS) entry which is preliminary data.</text>
</comment>
<comment type="subcellular location">
    <subcellularLocation>
        <location evidence="1">Membrane</location>
    </subcellularLocation>
</comment>